<dbReference type="Proteomes" id="UP001633002">
    <property type="component" value="Unassembled WGS sequence"/>
</dbReference>
<evidence type="ECO:0000313" key="3">
    <source>
        <dbReference type="EMBL" id="KAL3675086.1"/>
    </source>
</evidence>
<accession>A0ABD3GB26</accession>
<dbReference type="InterPro" id="IPR032675">
    <property type="entry name" value="LRR_dom_sf"/>
</dbReference>
<dbReference type="CDD" id="cd22159">
    <property type="entry name" value="F-box_AtTIR1-like"/>
    <property type="match status" value="1"/>
</dbReference>
<protein>
    <recommendedName>
        <fullName evidence="5">Transport inhibitor response 1</fullName>
    </recommendedName>
</protein>
<sequence length="666" mass="74539">MSVYVNEGARALLWSTRGVLLWSGSRGPGTDRIFPGTSGLILIGATRPSVTSRGLLLGLKLGHEKLSSCGLESKRRRSSGFETSCDQNKVDCDVEGEGEMPSPFPDEVLEHVLVFLPSHKDRNSVSLVCKAWFKAEKWSRQQVFVGNCYAVTPQQVIRRFPKLNSLRIKGRPRFADFGFVPQNWGAHLAPWVTALAAACPWMEEFRCKRMTVSDESLLMIAQSFPFFKSLVLTSCDGFSTDGLAYITSSCSHLARLDLEENDLDLRGGEWLSAFPETHTSLVSLNFATVDSPIDITALERLVERSQGLKSLKVHRDVNLEQLNRLLVRAPNLVELGSGSYTQTLSWNQLAELSGALQKCKNLRSLSGFFELQPVYVPSLFLLCLNLTTLNLSYVRLHTNELTKLMSYCHSLERLLVQDYVGDKGLQAVAASCRNLRELRVYPCSSDGFATEEGLIAISEGCPNLKKILYFCKQMTNEAVIIFSKKLPNLTHFRLCIITPRQPDHVTNEPMDKGFGAIVQNCKQLTRLAVSGLLTDRAFEYFGRYGKKLETISLAFAGESDRGMEYLLTGCTNLRKLEIRDCPFGDAALIRGIDRYERMRSLWMSGCQVSRPGAVWLAKQKPNLNVEVINEEMGEDSSKMLTVEKLYVYRSLAGPRTDTPECVETLK</sequence>
<dbReference type="FunFam" id="1.20.1280.50:FF:000006">
    <property type="entry name" value="Transport inhibitor response 1"/>
    <property type="match status" value="1"/>
</dbReference>
<dbReference type="InterPro" id="IPR041101">
    <property type="entry name" value="Transp_inhibit"/>
</dbReference>
<dbReference type="InterPro" id="IPR001611">
    <property type="entry name" value="Leu-rich_rpt"/>
</dbReference>
<proteinExistence type="predicted"/>
<evidence type="ECO:0000259" key="1">
    <source>
        <dbReference type="Pfam" id="PF18511"/>
    </source>
</evidence>
<dbReference type="InterPro" id="IPR041567">
    <property type="entry name" value="COI1_F-box"/>
</dbReference>
<reference evidence="3 4" key="1">
    <citation type="submission" date="2024-09" db="EMBL/GenBank/DDBJ databases">
        <title>Chromosome-scale assembly of Riccia sorocarpa.</title>
        <authorList>
            <person name="Paukszto L."/>
        </authorList>
    </citation>
    <scope>NUCLEOTIDE SEQUENCE [LARGE SCALE GENOMIC DNA]</scope>
    <source>
        <strain evidence="3">LP-2024</strain>
        <tissue evidence="3">Aerial parts of the thallus</tissue>
    </source>
</reference>
<dbReference type="SUPFAM" id="SSF52047">
    <property type="entry name" value="RNI-like"/>
    <property type="match status" value="1"/>
</dbReference>
<dbReference type="SMART" id="SM00367">
    <property type="entry name" value="LRR_CC"/>
    <property type="match status" value="7"/>
</dbReference>
<dbReference type="Gene3D" id="3.80.10.10">
    <property type="entry name" value="Ribonuclease Inhibitor"/>
    <property type="match status" value="1"/>
</dbReference>
<evidence type="ECO:0000259" key="2">
    <source>
        <dbReference type="Pfam" id="PF18791"/>
    </source>
</evidence>
<comment type="caution">
    <text evidence="3">The sequence shown here is derived from an EMBL/GenBank/DDBJ whole genome shotgun (WGS) entry which is preliminary data.</text>
</comment>
<dbReference type="Gene3D" id="1.20.1280.50">
    <property type="match status" value="1"/>
</dbReference>
<name>A0ABD3GB26_9MARC</name>
<feature type="domain" description="COI1 F-box" evidence="1">
    <location>
        <begin position="103"/>
        <end position="141"/>
    </location>
</feature>
<evidence type="ECO:0000313" key="4">
    <source>
        <dbReference type="Proteomes" id="UP001633002"/>
    </source>
</evidence>
<keyword evidence="4" id="KW-1185">Reference proteome</keyword>
<dbReference type="Pfam" id="PF18511">
    <property type="entry name" value="F-box_5"/>
    <property type="match status" value="1"/>
</dbReference>
<feature type="domain" description="Transport inhibitor response 1" evidence="2">
    <location>
        <begin position="161"/>
        <end position="206"/>
    </location>
</feature>
<organism evidence="3 4">
    <name type="scientific">Riccia sorocarpa</name>
    <dbReference type="NCBI Taxonomy" id="122646"/>
    <lineage>
        <taxon>Eukaryota</taxon>
        <taxon>Viridiplantae</taxon>
        <taxon>Streptophyta</taxon>
        <taxon>Embryophyta</taxon>
        <taxon>Marchantiophyta</taxon>
        <taxon>Marchantiopsida</taxon>
        <taxon>Marchantiidae</taxon>
        <taxon>Marchantiales</taxon>
        <taxon>Ricciaceae</taxon>
        <taxon>Riccia</taxon>
    </lineage>
</organism>
<dbReference type="Pfam" id="PF13516">
    <property type="entry name" value="LRR_6"/>
    <property type="match status" value="1"/>
</dbReference>
<dbReference type="Pfam" id="PF18791">
    <property type="entry name" value="Transp_inhibit"/>
    <property type="match status" value="1"/>
</dbReference>
<evidence type="ECO:0008006" key="5">
    <source>
        <dbReference type="Google" id="ProtNLM"/>
    </source>
</evidence>
<dbReference type="EMBL" id="JBJQOH010000008">
    <property type="protein sequence ID" value="KAL3675086.1"/>
    <property type="molecule type" value="Genomic_DNA"/>
</dbReference>
<dbReference type="PANTHER" id="PTHR16134">
    <property type="entry name" value="F-BOX/TPR REPEAT PROTEIN POF3"/>
    <property type="match status" value="1"/>
</dbReference>
<dbReference type="AlphaFoldDB" id="A0ABD3GB26"/>
<dbReference type="PANTHER" id="PTHR16134:SF148">
    <property type="entry name" value="S-PHASE KINASE-ASSOCIATED PROTEIN 2, ISOFORM A"/>
    <property type="match status" value="1"/>
</dbReference>
<gene>
    <name evidence="3" type="ORF">R1sor_025034</name>
</gene>
<dbReference type="InterPro" id="IPR006553">
    <property type="entry name" value="Leu-rich_rpt_Cys-con_subtyp"/>
</dbReference>